<keyword evidence="2" id="KW-0378">Hydrolase</keyword>
<evidence type="ECO:0000313" key="3">
    <source>
        <dbReference type="Proteomes" id="UP000230551"/>
    </source>
</evidence>
<dbReference type="STRING" id="85968.GCA_900073015_02623"/>
<dbReference type="Proteomes" id="UP000230551">
    <property type="component" value="Unassembled WGS sequence"/>
</dbReference>
<keyword evidence="3" id="KW-1185">Reference proteome</keyword>
<accession>A0A2G5PAV7</accession>
<reference evidence="2 3" key="1">
    <citation type="journal article" date="2017" name="Infect. Genet. Evol.">
        <title>The new phylogeny of the genus Mycobacterium: The old and the news.</title>
        <authorList>
            <person name="Tortoli E."/>
            <person name="Fedrizzi T."/>
            <person name="Meehan C.J."/>
            <person name="Trovato A."/>
            <person name="Grottola A."/>
            <person name="Giacobazzi E."/>
            <person name="Serpini G.F."/>
            <person name="Tagliazucchi S."/>
            <person name="Fabio A."/>
            <person name="Bettua C."/>
            <person name="Bertorelli R."/>
            <person name="Frascaro F."/>
            <person name="De Sanctis V."/>
            <person name="Pecorari M."/>
            <person name="Jousson O."/>
            <person name="Segata N."/>
            <person name="Cirillo D.M."/>
        </authorList>
    </citation>
    <scope>NUCLEOTIDE SEQUENCE [LARGE SCALE GENOMIC DNA]</scope>
    <source>
        <strain evidence="2 3">CIP1034565</strain>
    </source>
</reference>
<dbReference type="AlphaFoldDB" id="A0A2G5PAV7"/>
<proteinExistence type="predicted"/>
<feature type="domain" description="DUF1023" evidence="1">
    <location>
        <begin position="324"/>
        <end position="496"/>
    </location>
</feature>
<dbReference type="EMBL" id="PDCN02000011">
    <property type="protein sequence ID" value="PIB75200.1"/>
    <property type="molecule type" value="Genomic_DNA"/>
</dbReference>
<dbReference type="InterPro" id="IPR029058">
    <property type="entry name" value="AB_hydrolase_fold"/>
</dbReference>
<protein>
    <submittedName>
        <fullName evidence="2">Alpha/beta hydrolase</fullName>
    </submittedName>
</protein>
<name>A0A2G5PAV7_9MYCO</name>
<dbReference type="SUPFAM" id="SSF53474">
    <property type="entry name" value="alpha/beta-Hydrolases"/>
    <property type="match status" value="1"/>
</dbReference>
<evidence type="ECO:0000313" key="2">
    <source>
        <dbReference type="EMBL" id="PIB75200.1"/>
    </source>
</evidence>
<dbReference type="OrthoDB" id="5170249at2"/>
<sequence>MTRPTVSQARGWQPDSLLDAARAWDTAAADTHREVAVAVRGVDSSGDFWRGSAADAARDSAGALTAEVSRLARAFVAAAAAARSGAALIGRFRDAVLTAVSSAGDEGLTVADDGAVTGTAEQSSRAAELTVTVRAALDQLGIADDDTARDLEAAFVLTDPAPTRTAGWPAGPQTMVASWPSTGQDEIAEQIAALTPLQRQQLVEAAPLQVGNTDGVPWDLRIAANRINIADAILTARAELGRSEDQKVAAELAASMPKSGVDAATHERLRMLFARDPNVRAGAVAAQDRKTGERVDFYQGLLAEVADPTGRSELTVARQFIGFDPERQSLIELHGDLNTATGLGVLVPGLNTRMQDSAANTETVVRFTRAGAGKLAMITYLGGPFPTGADIVSGLRQAADPGYAERMAPRLAAFSEDVDRTVDATGRDIPVTYLGHSYGGSILGTAEKHGLTADRVVYVEAAGAGVGVLSPADWHNRNPKVQRYSMTAPGDWIEAVQGFPFGPHGADPDTMPGVLPLPTGRRANGWPMFGPSTHSDVVNEPSDAWSNLLKVMLARRR</sequence>
<dbReference type="Pfam" id="PF06259">
    <property type="entry name" value="Abhydrolase_8"/>
    <property type="match status" value="1"/>
</dbReference>
<evidence type="ECO:0000259" key="1">
    <source>
        <dbReference type="Pfam" id="PF06259"/>
    </source>
</evidence>
<dbReference type="RefSeq" id="WP_090589718.1">
    <property type="nucleotide sequence ID" value="NZ_CP104302.1"/>
</dbReference>
<gene>
    <name evidence="2" type="ORF">CQY22_010050</name>
</gene>
<comment type="caution">
    <text evidence="2">The sequence shown here is derived from an EMBL/GenBank/DDBJ whole genome shotgun (WGS) entry which is preliminary data.</text>
</comment>
<organism evidence="2 3">
    <name type="scientific">Mycolicibacterium brumae</name>
    <dbReference type="NCBI Taxonomy" id="85968"/>
    <lineage>
        <taxon>Bacteria</taxon>
        <taxon>Bacillati</taxon>
        <taxon>Actinomycetota</taxon>
        <taxon>Actinomycetes</taxon>
        <taxon>Mycobacteriales</taxon>
        <taxon>Mycobacteriaceae</taxon>
        <taxon>Mycolicibacterium</taxon>
    </lineage>
</organism>
<dbReference type="GO" id="GO:0016787">
    <property type="term" value="F:hydrolase activity"/>
    <property type="evidence" value="ECO:0007669"/>
    <property type="project" value="UniProtKB-KW"/>
</dbReference>
<dbReference type="InterPro" id="IPR010427">
    <property type="entry name" value="DUF1023"/>
</dbReference>